<protein>
    <submittedName>
        <fullName evidence="1">Uncharacterized protein</fullName>
    </submittedName>
</protein>
<proteinExistence type="predicted"/>
<dbReference type="EMBL" id="CAJJDP010000191">
    <property type="protein sequence ID" value="CAD8214707.1"/>
    <property type="molecule type" value="Genomic_DNA"/>
</dbReference>
<accession>A0A8S1YPI9</accession>
<comment type="caution">
    <text evidence="1">The sequence shown here is derived from an EMBL/GenBank/DDBJ whole genome shotgun (WGS) entry which is preliminary data.</text>
</comment>
<keyword evidence="2" id="KW-1185">Reference proteome</keyword>
<evidence type="ECO:0000313" key="2">
    <source>
        <dbReference type="Proteomes" id="UP000683925"/>
    </source>
</evidence>
<dbReference type="Proteomes" id="UP000683925">
    <property type="component" value="Unassembled WGS sequence"/>
</dbReference>
<reference evidence="1" key="1">
    <citation type="submission" date="2021-01" db="EMBL/GenBank/DDBJ databases">
        <authorList>
            <consortium name="Genoscope - CEA"/>
            <person name="William W."/>
        </authorList>
    </citation>
    <scope>NUCLEOTIDE SEQUENCE</scope>
</reference>
<organism evidence="1 2">
    <name type="scientific">Paramecium octaurelia</name>
    <dbReference type="NCBI Taxonomy" id="43137"/>
    <lineage>
        <taxon>Eukaryota</taxon>
        <taxon>Sar</taxon>
        <taxon>Alveolata</taxon>
        <taxon>Ciliophora</taxon>
        <taxon>Intramacronucleata</taxon>
        <taxon>Oligohymenophorea</taxon>
        <taxon>Peniculida</taxon>
        <taxon>Parameciidae</taxon>
        <taxon>Paramecium</taxon>
    </lineage>
</organism>
<dbReference type="AlphaFoldDB" id="A0A8S1YPI9"/>
<evidence type="ECO:0000313" key="1">
    <source>
        <dbReference type="EMBL" id="CAD8214707.1"/>
    </source>
</evidence>
<gene>
    <name evidence="1" type="ORF">POCTA_138.1.T1870009</name>
</gene>
<sequence length="41" mass="4805">MVQLISNHPQDEKRIVICIADLKQYKEAIECYDEVNLVTKI</sequence>
<name>A0A8S1YPI9_PAROT</name>